<evidence type="ECO:0000313" key="7">
    <source>
        <dbReference type="Proteomes" id="UP000000466"/>
    </source>
</evidence>
<dbReference type="SUPFAM" id="SSF53850">
    <property type="entry name" value="Periplasmic binding protein-like II"/>
    <property type="match status" value="1"/>
</dbReference>
<accession>K4KIA5</accession>
<reference evidence="6 7" key="1">
    <citation type="journal article" date="2013" name="Genome Announc.">
        <title>Complete genome sequence of Simiduia agarivorans SA1(T), a marine bacterium able to degrade a variety of polysaccharides.</title>
        <authorList>
            <person name="Lin S.Y."/>
            <person name="Shieh W.Y."/>
            <person name="Chen J.S."/>
            <person name="Tang S.L."/>
        </authorList>
    </citation>
    <scope>NUCLEOTIDE SEQUENCE [LARGE SCALE GENOMIC DNA]</scope>
    <source>
        <strain evidence="7">DSM 21679 / JCM 13881 / BCRC 17597 / SA1</strain>
    </source>
</reference>
<dbReference type="OrthoDB" id="8720143at2"/>
<dbReference type="Gene3D" id="3.40.190.10">
    <property type="entry name" value="Periplasmic binding protein-like II"/>
    <property type="match status" value="2"/>
</dbReference>
<keyword evidence="2" id="KW-0805">Transcription regulation</keyword>
<evidence type="ECO:0000256" key="3">
    <source>
        <dbReference type="ARBA" id="ARBA00023125"/>
    </source>
</evidence>
<gene>
    <name evidence="6" type="ordered locus">M5M_08475</name>
</gene>
<dbReference type="SUPFAM" id="SSF46785">
    <property type="entry name" value="Winged helix' DNA-binding domain"/>
    <property type="match status" value="1"/>
</dbReference>
<dbReference type="eggNOG" id="COG0583">
    <property type="taxonomic scope" value="Bacteria"/>
</dbReference>
<dbReference type="InterPro" id="IPR036388">
    <property type="entry name" value="WH-like_DNA-bd_sf"/>
</dbReference>
<keyword evidence="7" id="KW-1185">Reference proteome</keyword>
<comment type="similarity">
    <text evidence="1">Belongs to the LysR transcriptional regulatory family.</text>
</comment>
<dbReference type="InterPro" id="IPR036390">
    <property type="entry name" value="WH_DNA-bd_sf"/>
</dbReference>
<keyword evidence="4" id="KW-0804">Transcription</keyword>
<dbReference type="GO" id="GO:0003700">
    <property type="term" value="F:DNA-binding transcription factor activity"/>
    <property type="evidence" value="ECO:0007669"/>
    <property type="project" value="InterPro"/>
</dbReference>
<dbReference type="Pfam" id="PF03466">
    <property type="entry name" value="LysR_substrate"/>
    <property type="match status" value="1"/>
</dbReference>
<dbReference type="EMBL" id="CP003746">
    <property type="protein sequence ID" value="AFU98884.1"/>
    <property type="molecule type" value="Genomic_DNA"/>
</dbReference>
<dbReference type="Pfam" id="PF00126">
    <property type="entry name" value="HTH_1"/>
    <property type="match status" value="1"/>
</dbReference>
<name>K4KIA5_SIMAS</name>
<dbReference type="RefSeq" id="WP_015047049.1">
    <property type="nucleotide sequence ID" value="NC_018868.3"/>
</dbReference>
<dbReference type="PANTHER" id="PTHR30118:SF6">
    <property type="entry name" value="HTH-TYPE TRANSCRIPTIONAL REGULATOR LEUO"/>
    <property type="match status" value="1"/>
</dbReference>
<dbReference type="Gene3D" id="1.10.10.10">
    <property type="entry name" value="Winged helix-like DNA-binding domain superfamily/Winged helix DNA-binding domain"/>
    <property type="match status" value="1"/>
</dbReference>
<evidence type="ECO:0000256" key="1">
    <source>
        <dbReference type="ARBA" id="ARBA00009437"/>
    </source>
</evidence>
<dbReference type="InterPro" id="IPR000847">
    <property type="entry name" value="LysR_HTH_N"/>
</dbReference>
<dbReference type="InterPro" id="IPR050389">
    <property type="entry name" value="LysR-type_TF"/>
</dbReference>
<evidence type="ECO:0000259" key="5">
    <source>
        <dbReference type="PROSITE" id="PS50931"/>
    </source>
</evidence>
<dbReference type="GO" id="GO:0003677">
    <property type="term" value="F:DNA binding"/>
    <property type="evidence" value="ECO:0007669"/>
    <property type="project" value="UniProtKB-KW"/>
</dbReference>
<dbReference type="PROSITE" id="PS50931">
    <property type="entry name" value="HTH_LYSR"/>
    <property type="match status" value="1"/>
</dbReference>
<dbReference type="STRING" id="1117647.M5M_08475"/>
<organism evidence="6 7">
    <name type="scientific">Simiduia agarivorans (strain DSM 21679 / JCM 13881 / BCRC 17597 / SA1)</name>
    <dbReference type="NCBI Taxonomy" id="1117647"/>
    <lineage>
        <taxon>Bacteria</taxon>
        <taxon>Pseudomonadati</taxon>
        <taxon>Pseudomonadota</taxon>
        <taxon>Gammaproteobacteria</taxon>
        <taxon>Cellvibrionales</taxon>
        <taxon>Cellvibrionaceae</taxon>
        <taxon>Simiduia</taxon>
    </lineage>
</organism>
<feature type="domain" description="HTH lysR-type" evidence="5">
    <location>
        <begin position="7"/>
        <end position="64"/>
    </location>
</feature>
<protein>
    <submittedName>
        <fullName evidence="6">LysR family transcriptional regulator</fullName>
    </submittedName>
</protein>
<keyword evidence="3" id="KW-0238">DNA-binding</keyword>
<evidence type="ECO:0000313" key="6">
    <source>
        <dbReference type="EMBL" id="AFU98884.1"/>
    </source>
</evidence>
<dbReference type="AlphaFoldDB" id="K4KIA5"/>
<dbReference type="PANTHER" id="PTHR30118">
    <property type="entry name" value="HTH-TYPE TRANSCRIPTIONAL REGULATOR LEUO-RELATED"/>
    <property type="match status" value="1"/>
</dbReference>
<sequence>MTTPPPFDLNLLRVFNAVYQTGSVTLAAEKCGLTQSSVSNALARLRTQVDGDLFRRQGRGIVATRLADQLYAHSQPALDSVAAVLGNLGEFDPGHSAREFYVCTFESVIHILQPVLDAQLTGSAARIVFRDMPTDPVAVASELEHGRLNLLLDVASAHGAHMRSEPLFSDRLVCVARRAHPRIQGSLTKAEFAEALHVLVNVRYPHATFADRFSADPLPARKVYCECSSEMSMLMVVARSDAIGLVPERLARQYQDALALAVYENPFVSLEATVRMHYARRLEENSAERWLREQIKKAARSVGPL</sequence>
<dbReference type="KEGG" id="saga:M5M_08475"/>
<evidence type="ECO:0000256" key="2">
    <source>
        <dbReference type="ARBA" id="ARBA00023015"/>
    </source>
</evidence>
<dbReference type="HOGENOM" id="CLU_039613_39_0_6"/>
<proteinExistence type="inferred from homology"/>
<dbReference type="InterPro" id="IPR005119">
    <property type="entry name" value="LysR_subst-bd"/>
</dbReference>
<dbReference type="Proteomes" id="UP000000466">
    <property type="component" value="Chromosome"/>
</dbReference>
<evidence type="ECO:0000256" key="4">
    <source>
        <dbReference type="ARBA" id="ARBA00023163"/>
    </source>
</evidence>